<dbReference type="SMART" id="SM00178">
    <property type="entry name" value="SAR"/>
    <property type="match status" value="1"/>
</dbReference>
<evidence type="ECO:0000256" key="5">
    <source>
        <dbReference type="ARBA" id="ARBA00022741"/>
    </source>
</evidence>
<dbReference type="InterPro" id="IPR044612">
    <property type="entry name" value="ARL2/3"/>
</dbReference>
<evidence type="ECO:0000256" key="13">
    <source>
        <dbReference type="RuleBase" id="RU003925"/>
    </source>
</evidence>
<evidence type="ECO:0000256" key="1">
    <source>
        <dbReference type="ARBA" id="ARBA00004555"/>
    </source>
</evidence>
<gene>
    <name evidence="14" type="ORF">BCR44DRAFT_149409</name>
</gene>
<evidence type="ECO:0000256" key="7">
    <source>
        <dbReference type="ARBA" id="ARBA00023034"/>
    </source>
</evidence>
<dbReference type="PROSITE" id="PS51417">
    <property type="entry name" value="ARF"/>
    <property type="match status" value="1"/>
</dbReference>
<dbReference type="AlphaFoldDB" id="A0A1Y2HV03"/>
<feature type="binding site" evidence="12">
    <location>
        <position position="47"/>
    </location>
    <ligand>
        <name>Mg(2+)</name>
        <dbReference type="ChEBI" id="CHEBI:18420"/>
    </ligand>
</feature>
<sequence>MGLLDLLRRLRRGTKEIRILLLGLDNAGKTTILKRLNQEDITEVSPTTGFNVKTVQTSGFKLNVWDIGGQKVIRPYWRNYFESTDVFIFVIDSSDKRRLEEAGLEFKQLLDEEKLAKVPVLVFANKQDLTTSAPPDEIASLLNLHSIRDRTWQIQPCSAKNGDGVQDGMEWACKQAENKK</sequence>
<organism evidence="14 15">
    <name type="scientific">Catenaria anguillulae PL171</name>
    <dbReference type="NCBI Taxonomy" id="765915"/>
    <lineage>
        <taxon>Eukaryota</taxon>
        <taxon>Fungi</taxon>
        <taxon>Fungi incertae sedis</taxon>
        <taxon>Blastocladiomycota</taxon>
        <taxon>Blastocladiomycetes</taxon>
        <taxon>Blastocladiales</taxon>
        <taxon>Catenariaceae</taxon>
        <taxon>Catenaria</taxon>
    </lineage>
</organism>
<feature type="binding site" evidence="11">
    <location>
        <begin position="23"/>
        <end position="30"/>
    </location>
    <ligand>
        <name>GTP</name>
        <dbReference type="ChEBI" id="CHEBI:37565"/>
    </ligand>
</feature>
<evidence type="ECO:0000313" key="15">
    <source>
        <dbReference type="Proteomes" id="UP000193411"/>
    </source>
</evidence>
<dbReference type="CDD" id="cd04155">
    <property type="entry name" value="Arl3"/>
    <property type="match status" value="1"/>
</dbReference>
<evidence type="ECO:0000256" key="9">
    <source>
        <dbReference type="ARBA" id="ARBA00023288"/>
    </source>
</evidence>
<feature type="binding site" evidence="12">
    <location>
        <position position="30"/>
    </location>
    <ligand>
        <name>Mg(2+)</name>
        <dbReference type="ChEBI" id="CHEBI:18420"/>
    </ligand>
</feature>
<comment type="caution">
    <text evidence="14">The sequence shown here is derived from an EMBL/GenBank/DDBJ whole genome shotgun (WGS) entry which is preliminary data.</text>
</comment>
<evidence type="ECO:0000313" key="14">
    <source>
        <dbReference type="EMBL" id="ORZ37523.1"/>
    </source>
</evidence>
<keyword evidence="12" id="KW-0479">Metal-binding</keyword>
<dbReference type="GO" id="GO:0015031">
    <property type="term" value="P:protein transport"/>
    <property type="evidence" value="ECO:0007669"/>
    <property type="project" value="UniProtKB-KW"/>
</dbReference>
<keyword evidence="15" id="KW-1185">Reference proteome</keyword>
<dbReference type="InterPro" id="IPR006689">
    <property type="entry name" value="Small_GTPase_ARF/SAR"/>
</dbReference>
<keyword evidence="6" id="KW-0653">Protein transport</keyword>
<dbReference type="GO" id="GO:0005794">
    <property type="term" value="C:Golgi apparatus"/>
    <property type="evidence" value="ECO:0007669"/>
    <property type="project" value="UniProtKB-SubCell"/>
</dbReference>
<evidence type="ECO:0000256" key="11">
    <source>
        <dbReference type="PIRSR" id="PIRSR606689-1"/>
    </source>
</evidence>
<dbReference type="Gene3D" id="3.40.50.300">
    <property type="entry name" value="P-loop containing nucleotide triphosphate hydrolases"/>
    <property type="match status" value="1"/>
</dbReference>
<accession>A0A1Y2HV03</accession>
<evidence type="ECO:0000256" key="12">
    <source>
        <dbReference type="PIRSR" id="PIRSR606689-2"/>
    </source>
</evidence>
<proteinExistence type="inferred from homology"/>
<comment type="similarity">
    <text evidence="2 13">Belongs to the small GTPase superfamily. Arf family.</text>
</comment>
<keyword evidence="3" id="KW-0813">Transport</keyword>
<keyword evidence="4" id="KW-0519">Myristate</keyword>
<keyword evidence="12" id="KW-0460">Magnesium</keyword>
<dbReference type="SMART" id="SM00177">
    <property type="entry name" value="ARF"/>
    <property type="match status" value="1"/>
</dbReference>
<dbReference type="SMART" id="SM00175">
    <property type="entry name" value="RAB"/>
    <property type="match status" value="1"/>
</dbReference>
<dbReference type="InterPro" id="IPR005225">
    <property type="entry name" value="Small_GTP-bd"/>
</dbReference>
<reference evidence="14 15" key="1">
    <citation type="submission" date="2016-07" db="EMBL/GenBank/DDBJ databases">
        <title>Pervasive Adenine N6-methylation of Active Genes in Fungi.</title>
        <authorList>
            <consortium name="DOE Joint Genome Institute"/>
            <person name="Mondo S.J."/>
            <person name="Dannebaum R.O."/>
            <person name="Kuo R.C."/>
            <person name="Labutti K."/>
            <person name="Haridas S."/>
            <person name="Kuo A."/>
            <person name="Salamov A."/>
            <person name="Ahrendt S.R."/>
            <person name="Lipzen A."/>
            <person name="Sullivan W."/>
            <person name="Andreopoulos W.B."/>
            <person name="Clum A."/>
            <person name="Lindquist E."/>
            <person name="Daum C."/>
            <person name="Ramamoorthy G.K."/>
            <person name="Gryganskyi A."/>
            <person name="Culley D."/>
            <person name="Magnuson J.K."/>
            <person name="James T.Y."/>
            <person name="O'Malley M.A."/>
            <person name="Stajich J.E."/>
            <person name="Spatafora J.W."/>
            <person name="Visel A."/>
            <person name="Grigoriev I.V."/>
        </authorList>
    </citation>
    <scope>NUCLEOTIDE SEQUENCE [LARGE SCALE GENOMIC DNA]</scope>
    <source>
        <strain evidence="14 15">PL171</strain>
    </source>
</reference>
<evidence type="ECO:0000256" key="2">
    <source>
        <dbReference type="ARBA" id="ARBA00010290"/>
    </source>
</evidence>
<keyword evidence="7" id="KW-0333">Golgi apparatus</keyword>
<dbReference type="EMBL" id="MCFL01000012">
    <property type="protein sequence ID" value="ORZ37523.1"/>
    <property type="molecule type" value="Genomic_DNA"/>
</dbReference>
<dbReference type="SUPFAM" id="SSF52540">
    <property type="entry name" value="P-loop containing nucleoside triphosphate hydrolases"/>
    <property type="match status" value="1"/>
</dbReference>
<dbReference type="Proteomes" id="UP000193411">
    <property type="component" value="Unassembled WGS sequence"/>
</dbReference>
<evidence type="ECO:0000256" key="8">
    <source>
        <dbReference type="ARBA" id="ARBA00023134"/>
    </source>
</evidence>
<dbReference type="GO" id="GO:0003924">
    <property type="term" value="F:GTPase activity"/>
    <property type="evidence" value="ECO:0007669"/>
    <property type="project" value="InterPro"/>
</dbReference>
<keyword evidence="8 11" id="KW-0342">GTP-binding</keyword>
<keyword evidence="5 11" id="KW-0547">Nucleotide-binding</keyword>
<evidence type="ECO:0000256" key="10">
    <source>
        <dbReference type="ARBA" id="ARBA00040616"/>
    </source>
</evidence>
<evidence type="ECO:0000256" key="6">
    <source>
        <dbReference type="ARBA" id="ARBA00022927"/>
    </source>
</evidence>
<dbReference type="STRING" id="765915.A0A1Y2HV03"/>
<dbReference type="OrthoDB" id="2011769at2759"/>
<name>A0A1Y2HV03_9FUNG</name>
<dbReference type="GO" id="GO:0046872">
    <property type="term" value="F:metal ion binding"/>
    <property type="evidence" value="ECO:0007669"/>
    <property type="project" value="UniProtKB-KW"/>
</dbReference>
<dbReference type="GO" id="GO:0005525">
    <property type="term" value="F:GTP binding"/>
    <property type="evidence" value="ECO:0007669"/>
    <property type="project" value="UniProtKB-KW"/>
</dbReference>
<dbReference type="PRINTS" id="PR00328">
    <property type="entry name" value="SAR1GTPBP"/>
</dbReference>
<dbReference type="FunFam" id="3.40.50.300:FF:000281">
    <property type="entry name" value="ADP-ribosylation factor-like protein 3"/>
    <property type="match status" value="1"/>
</dbReference>
<dbReference type="Pfam" id="PF00025">
    <property type="entry name" value="Arf"/>
    <property type="match status" value="1"/>
</dbReference>
<dbReference type="NCBIfam" id="TIGR00231">
    <property type="entry name" value="small_GTP"/>
    <property type="match status" value="1"/>
</dbReference>
<keyword evidence="9" id="KW-0449">Lipoprotein</keyword>
<dbReference type="PANTHER" id="PTHR45697">
    <property type="entry name" value="ADP-RIBOSYLATION FACTOR-LIKE PROTEIN 2-RELATED"/>
    <property type="match status" value="1"/>
</dbReference>
<feature type="binding site" evidence="11">
    <location>
        <begin position="125"/>
        <end position="128"/>
    </location>
    <ligand>
        <name>GTP</name>
        <dbReference type="ChEBI" id="CHEBI:37565"/>
    </ligand>
</feature>
<evidence type="ECO:0000256" key="3">
    <source>
        <dbReference type="ARBA" id="ARBA00022448"/>
    </source>
</evidence>
<evidence type="ECO:0000256" key="4">
    <source>
        <dbReference type="ARBA" id="ARBA00022707"/>
    </source>
</evidence>
<comment type="subcellular location">
    <subcellularLocation>
        <location evidence="1">Golgi apparatus</location>
    </subcellularLocation>
</comment>
<dbReference type="InterPro" id="IPR027417">
    <property type="entry name" value="P-loop_NTPase"/>
</dbReference>
<feature type="binding site" evidence="11">
    <location>
        <position position="69"/>
    </location>
    <ligand>
        <name>GTP</name>
        <dbReference type="ChEBI" id="CHEBI:37565"/>
    </ligand>
</feature>
<protein>
    <recommendedName>
        <fullName evidence="10">ADP-ribosylation factor-like protein 3</fullName>
    </recommendedName>
</protein>